<dbReference type="Proteomes" id="UP000297422">
    <property type="component" value="Unassembled WGS sequence"/>
</dbReference>
<protein>
    <submittedName>
        <fullName evidence="1">Uncharacterized protein</fullName>
    </submittedName>
</protein>
<accession>A0ABY2N578</accession>
<dbReference type="EMBL" id="RQGT01000059">
    <property type="protein sequence ID" value="TGM17246.1"/>
    <property type="molecule type" value="Genomic_DNA"/>
</dbReference>
<proteinExistence type="predicted"/>
<dbReference type="RefSeq" id="WP_135684548.1">
    <property type="nucleotide sequence ID" value="NZ_RQEQ01000080.1"/>
</dbReference>
<organism evidence="1 2">
    <name type="scientific">Leptospira stimsonii</name>
    <dbReference type="NCBI Taxonomy" id="2202203"/>
    <lineage>
        <taxon>Bacteria</taxon>
        <taxon>Pseudomonadati</taxon>
        <taxon>Spirochaetota</taxon>
        <taxon>Spirochaetia</taxon>
        <taxon>Leptospirales</taxon>
        <taxon>Leptospiraceae</taxon>
        <taxon>Leptospira</taxon>
    </lineage>
</organism>
<name>A0ABY2N578_9LEPT</name>
<reference evidence="2" key="1">
    <citation type="journal article" date="2019" name="PLoS Negl. Trop. Dis.">
        <title>Revisiting the worldwide diversity of Leptospira species in the environment.</title>
        <authorList>
            <person name="Vincent A.T."/>
            <person name="Schiettekatte O."/>
            <person name="Bourhy P."/>
            <person name="Veyrier F.J."/>
            <person name="Picardeau M."/>
        </authorList>
    </citation>
    <scope>NUCLEOTIDE SEQUENCE [LARGE SCALE GENOMIC DNA]</scope>
    <source>
        <strain evidence="2">201702407</strain>
    </source>
</reference>
<gene>
    <name evidence="1" type="ORF">EHQ90_07630</name>
</gene>
<evidence type="ECO:0000313" key="2">
    <source>
        <dbReference type="Proteomes" id="UP000297422"/>
    </source>
</evidence>
<comment type="caution">
    <text evidence="1">The sequence shown here is derived from an EMBL/GenBank/DDBJ whole genome shotgun (WGS) entry which is preliminary data.</text>
</comment>
<sequence length="289" mass="31394">MSLIVDPIPGNGGINLFGQKDGKVGPLRAFHRVEPQPLLVPTFSTGGVTSNSLATSADLTAKLSPGDYLRLETLPRATLIFIKEIDTTSIRMGNADVEPDGTRADLFLSVPALTTGRKWELVDMGETTEDGITIKFEEKVAPIKFAGQGESEANHFTSGVDWSISLALGELSLERLSMIIPRAAIPTRDTEGEIDAMSFVRPIGYNFKANARRFSAVAYGEGEAISKNPRDRFDFWLLQFKFASDQKRNATSQVALTLDAMAYPDKKRTIDGRPVIASINPGGVVFDVA</sequence>
<evidence type="ECO:0000313" key="1">
    <source>
        <dbReference type="EMBL" id="TGM17246.1"/>
    </source>
</evidence>
<keyword evidence="2" id="KW-1185">Reference proteome</keyword>